<sequence length="751" mass="85389">MWTDIIPQDVFREIAQYLSFDDVKNLRLVNRQFASQLADVRFQSVVIPFDSSLFGMENEDVKTPKILDSNCLIKKYASKFRKFGISFEFDLNGLMSATTKPMDHSQDAWWGSFKWPEHCYTRYAELKLLEDLAESPLLRSTISNLANATELGLSIDSGHGWLNGMDLSDLEVWDLRCHKTDVFGPNFPAENIWHKYIQEQIFHAGQRNTIDYLLAKPISEFRRSRLLKMPIRSLESFSRQSSQPDFHPSGHTGGTLPQPEGQLLDAAPLSVSLRHRIPQEHRARYSYLFNDMGDQPPQYPLIFNGFNISAEVTCHDESIPNCVPVRDTHTFRPGFLTEAQAQWLLETYWAQKSFLASYITSIIHHRHTLRRVHSLHISKISSGLLDSLGHQEFWKALPWLHTITLLVIPDWRRSHDIGDTELNENMMIDPVEASKKLASILQRYIAPIENLSLLKVGFIGGGEHAKGICARNRHLLPAPLTVDPKAWLLSHSSYPHQSTMICLEHVQKLTIVNAWVTPAMLENYMKISRDSSLKHLTLESVSMAMPHTTMPGLAYSSPLDKKAQPRYPGSHWLTEVTPSIPEVCAWTRVIDNITPSLTFRELRVRSALTDEELHPPRDFVGNVTNLTFISCGYVRITGVYPPEYNQHLLVMPTHPSMDDALQGRRSELRIAEGMMSARDSEGRELPLLGKIVPCVSPVEKHILEQAYGFKFGWENEIKRWGAVEDGCFEGGTGRFTGTISKEEKVNSGRGL</sequence>
<accession>A0A0G2ENJ8</accession>
<dbReference type="EMBL" id="LCWF01000064">
    <property type="protein sequence ID" value="KKY23874.1"/>
    <property type="molecule type" value="Genomic_DNA"/>
</dbReference>
<feature type="region of interest" description="Disordered" evidence="1">
    <location>
        <begin position="238"/>
        <end position="260"/>
    </location>
</feature>
<reference evidence="3 4" key="1">
    <citation type="submission" date="2015-05" db="EMBL/GenBank/DDBJ databases">
        <title>Distinctive expansion of gene families associated with plant cell wall degradation and secondary metabolism in the genomes of grapevine trunk pathogens.</title>
        <authorList>
            <person name="Lawrence D.P."/>
            <person name="Travadon R."/>
            <person name="Rolshausen P.E."/>
            <person name="Baumgartner K."/>
        </authorList>
    </citation>
    <scope>NUCLEOTIDE SEQUENCE [LARGE SCALE GENOMIC DNA]</scope>
    <source>
        <strain evidence="3">UCRPC4</strain>
    </source>
</reference>
<name>A0A0G2ENJ8_PHACM</name>
<keyword evidence="4" id="KW-1185">Reference proteome</keyword>
<dbReference type="OrthoDB" id="4194555at2759"/>
<dbReference type="Proteomes" id="UP000053317">
    <property type="component" value="Unassembled WGS sequence"/>
</dbReference>
<feature type="domain" description="F-box" evidence="2">
    <location>
        <begin position="1"/>
        <end position="45"/>
    </location>
</feature>
<evidence type="ECO:0000256" key="1">
    <source>
        <dbReference type="SAM" id="MobiDB-lite"/>
    </source>
</evidence>
<evidence type="ECO:0000313" key="3">
    <source>
        <dbReference type="EMBL" id="KKY23874.1"/>
    </source>
</evidence>
<organism evidence="3 4">
    <name type="scientific">Phaeomoniella chlamydospora</name>
    <name type="common">Phaeoacremonium chlamydosporum</name>
    <dbReference type="NCBI Taxonomy" id="158046"/>
    <lineage>
        <taxon>Eukaryota</taxon>
        <taxon>Fungi</taxon>
        <taxon>Dikarya</taxon>
        <taxon>Ascomycota</taxon>
        <taxon>Pezizomycotina</taxon>
        <taxon>Eurotiomycetes</taxon>
        <taxon>Chaetothyriomycetidae</taxon>
        <taxon>Phaeomoniellales</taxon>
        <taxon>Phaeomoniellaceae</taxon>
        <taxon>Phaeomoniella</taxon>
    </lineage>
</organism>
<reference evidence="3 4" key="2">
    <citation type="submission" date="2015-05" db="EMBL/GenBank/DDBJ databases">
        <authorList>
            <person name="Morales-Cruz A."/>
            <person name="Amrine K.C."/>
            <person name="Cantu D."/>
        </authorList>
    </citation>
    <scope>NUCLEOTIDE SEQUENCE [LARGE SCALE GENOMIC DNA]</scope>
    <source>
        <strain evidence="3">UCRPC4</strain>
    </source>
</reference>
<dbReference type="AlphaFoldDB" id="A0A0G2ENJ8"/>
<protein>
    <submittedName>
        <fullName evidence="3">Putative f-box domain containing protein</fullName>
    </submittedName>
</protein>
<comment type="caution">
    <text evidence="3">The sequence shown here is derived from an EMBL/GenBank/DDBJ whole genome shotgun (WGS) entry which is preliminary data.</text>
</comment>
<gene>
    <name evidence="3" type="ORF">UCRPC4_g02687</name>
</gene>
<proteinExistence type="predicted"/>
<dbReference type="PROSITE" id="PS50181">
    <property type="entry name" value="FBOX"/>
    <property type="match status" value="1"/>
</dbReference>
<evidence type="ECO:0000259" key="2">
    <source>
        <dbReference type="PROSITE" id="PS50181"/>
    </source>
</evidence>
<dbReference type="InterPro" id="IPR001810">
    <property type="entry name" value="F-box_dom"/>
</dbReference>
<evidence type="ECO:0000313" key="4">
    <source>
        <dbReference type="Proteomes" id="UP000053317"/>
    </source>
</evidence>